<organism evidence="1 2">
    <name type="scientific">Rossellomorea marisflavi</name>
    <dbReference type="NCBI Taxonomy" id="189381"/>
    <lineage>
        <taxon>Bacteria</taxon>
        <taxon>Bacillati</taxon>
        <taxon>Bacillota</taxon>
        <taxon>Bacilli</taxon>
        <taxon>Bacillales</taxon>
        <taxon>Bacillaceae</taxon>
        <taxon>Rossellomorea</taxon>
    </lineage>
</organism>
<gene>
    <name evidence="1" type="ORF">AV649_18720</name>
</gene>
<name>A0A165KDY2_9BACI</name>
<dbReference type="RefSeq" id="WP_063191280.1">
    <property type="nucleotide sequence ID" value="NZ_JBLGCT010000002.1"/>
</dbReference>
<reference evidence="2" key="1">
    <citation type="submission" date="2016-01" db="EMBL/GenBank/DDBJ databases">
        <title>Whole genome sequencing of Bhargavaea cecembensis T14.</title>
        <authorList>
            <person name="Hong K.W."/>
        </authorList>
    </citation>
    <scope>NUCLEOTIDE SEQUENCE [LARGE SCALE GENOMIC DNA]</scope>
    <source>
        <strain evidence="2">M19</strain>
    </source>
</reference>
<dbReference type="PROSITE" id="PS51257">
    <property type="entry name" value="PROKAR_LIPOPROTEIN"/>
    <property type="match status" value="1"/>
</dbReference>
<evidence type="ECO:0008006" key="3">
    <source>
        <dbReference type="Google" id="ProtNLM"/>
    </source>
</evidence>
<accession>A0A165KDY2</accession>
<sequence>MKKLLLILGLSAIITSGCQTYEERVKEYTEKELSEKYGEKFEMTSMKKDYGMGSTLIIVLMAIFGDTRLLEFESKEDDFTFTGSIESRLKNFEDEYIRDKHEYLSENDQEYKGLMADLEGEEINYLEVVEETHLEDRLGSEEPVITYRASTDVDEFDADKVVSLLNSMREKMAPVQTKAVLQLEEGQNKHLFGPFGSGDEASFSEEVNNYFKFKEDENKLDLNEELYELVSSLSYDYQPRLVMAKAEHVDFLEESGSVNPYYYIEMVTDSPSAALPVIQYLQENGYGAYPISSTNMFNLEEEPLCTVQDVKAREDFDRCFPPEEE</sequence>
<evidence type="ECO:0000313" key="2">
    <source>
        <dbReference type="Proteomes" id="UP000076510"/>
    </source>
</evidence>
<proteinExistence type="predicted"/>
<evidence type="ECO:0000313" key="1">
    <source>
        <dbReference type="EMBL" id="KZE48939.1"/>
    </source>
</evidence>
<dbReference type="AlphaFoldDB" id="A0A165KDY2"/>
<dbReference type="Proteomes" id="UP000076510">
    <property type="component" value="Unassembled WGS sequence"/>
</dbReference>
<protein>
    <recommendedName>
        <fullName evidence="3">Lipoprotein</fullName>
    </recommendedName>
</protein>
<comment type="caution">
    <text evidence="1">The sequence shown here is derived from an EMBL/GenBank/DDBJ whole genome shotgun (WGS) entry which is preliminary data.</text>
</comment>
<dbReference type="EMBL" id="LQQY01000015">
    <property type="protein sequence ID" value="KZE48939.1"/>
    <property type="molecule type" value="Genomic_DNA"/>
</dbReference>